<dbReference type="Pfam" id="PF25734">
    <property type="entry name" value="RelB_like_antitoxin"/>
    <property type="match status" value="1"/>
</dbReference>
<dbReference type="InterPro" id="IPR057930">
    <property type="entry name" value="Antitoxin_put"/>
</dbReference>
<proteinExistence type="predicted"/>
<keyword evidence="2" id="KW-1185">Reference proteome</keyword>
<gene>
    <name evidence="1" type="ORF">H6G74_15850</name>
</gene>
<reference evidence="1 2" key="1">
    <citation type="journal article" date="2020" name="ISME J.">
        <title>Comparative genomics reveals insights into cyanobacterial evolution and habitat adaptation.</title>
        <authorList>
            <person name="Chen M.Y."/>
            <person name="Teng W.K."/>
            <person name="Zhao L."/>
            <person name="Hu C.X."/>
            <person name="Zhou Y.K."/>
            <person name="Han B.P."/>
            <person name="Song L.R."/>
            <person name="Shu W.S."/>
        </authorList>
    </citation>
    <scope>NUCLEOTIDE SEQUENCE [LARGE SCALE GENOMIC DNA]</scope>
    <source>
        <strain evidence="1 2">FACHB-130</strain>
    </source>
</reference>
<name>A0ABR8FWI2_9NOSO</name>
<evidence type="ECO:0000313" key="1">
    <source>
        <dbReference type="EMBL" id="MBD2595792.1"/>
    </source>
</evidence>
<evidence type="ECO:0000313" key="2">
    <source>
        <dbReference type="Proteomes" id="UP000603457"/>
    </source>
</evidence>
<dbReference type="Proteomes" id="UP000603457">
    <property type="component" value="Unassembled WGS sequence"/>
</dbReference>
<dbReference type="EMBL" id="JACJTB010000020">
    <property type="protein sequence ID" value="MBD2595792.1"/>
    <property type="molecule type" value="Genomic_DNA"/>
</dbReference>
<protein>
    <submittedName>
        <fullName evidence="1">Uncharacterized protein</fullName>
    </submittedName>
</protein>
<sequence>MTELNFDEDKIKQIFKIALTEVIQEQKEVFSDLLAEIIEDIALEKAIKEGENTELVSREAIFKILGNKG</sequence>
<dbReference type="RefSeq" id="WP_190968573.1">
    <property type="nucleotide sequence ID" value="NZ_JACJTB010000020.1"/>
</dbReference>
<organism evidence="1 2">
    <name type="scientific">Nostoc spongiaeforme FACHB-130</name>
    <dbReference type="NCBI Taxonomy" id="1357510"/>
    <lineage>
        <taxon>Bacteria</taxon>
        <taxon>Bacillati</taxon>
        <taxon>Cyanobacteriota</taxon>
        <taxon>Cyanophyceae</taxon>
        <taxon>Nostocales</taxon>
        <taxon>Nostocaceae</taxon>
        <taxon>Nostoc</taxon>
    </lineage>
</organism>
<comment type="caution">
    <text evidence="1">The sequence shown here is derived from an EMBL/GenBank/DDBJ whole genome shotgun (WGS) entry which is preliminary data.</text>
</comment>
<accession>A0ABR8FWI2</accession>